<gene>
    <name evidence="2" type="ORF">N0V83_007474</name>
</gene>
<evidence type="ECO:0000259" key="1">
    <source>
        <dbReference type="PROSITE" id="PS50011"/>
    </source>
</evidence>
<dbReference type="InterPro" id="IPR008271">
    <property type="entry name" value="Ser/Thr_kinase_AS"/>
</dbReference>
<dbReference type="PROSITE" id="PS00108">
    <property type="entry name" value="PROTEIN_KINASE_ST"/>
    <property type="match status" value="1"/>
</dbReference>
<dbReference type="AlphaFoldDB" id="A0A9W8Y5Y4"/>
<dbReference type="PANTHER" id="PTHR13954">
    <property type="entry name" value="IRE1-RELATED"/>
    <property type="match status" value="1"/>
</dbReference>
<organism evidence="2 3">
    <name type="scientific">Neocucurbitaria cava</name>
    <dbReference type="NCBI Taxonomy" id="798079"/>
    <lineage>
        <taxon>Eukaryota</taxon>
        <taxon>Fungi</taxon>
        <taxon>Dikarya</taxon>
        <taxon>Ascomycota</taxon>
        <taxon>Pezizomycotina</taxon>
        <taxon>Dothideomycetes</taxon>
        <taxon>Pleosporomycetidae</taxon>
        <taxon>Pleosporales</taxon>
        <taxon>Pleosporineae</taxon>
        <taxon>Cucurbitariaceae</taxon>
        <taxon>Neocucurbitaria</taxon>
    </lineage>
</organism>
<accession>A0A9W8Y5Y4</accession>
<sequence>MASIRGTGWGASDGTLRKEPPLTLISHHIRESTKRALFHDKTLDGIWYAETKMPTGLEQNADPWRWNTQPRKINMQHILPKFDASSMTLAAPTGSVYEKKIDLLREGDNLFGYPTIKAVTTREIETCEVLRKYPHPNVCSYHGVTVDKEGLVSSLIFDRYDTNLHDMVDEHRLFNAEKCLTDVQRGLAHLHSLAFVHCDVKPLNIFVNVQAQQFVIGDFDSVHLEYARLDMKCGTIGWVPEDEDTNGLAKREIDTYAFDMVRAWLEAKGYGRSIPGLNYPQTSYIQEAARKAWMEKVRGPDVQDEDDMDVSW</sequence>
<dbReference type="PROSITE" id="PS50011">
    <property type="entry name" value="PROTEIN_KINASE_DOM"/>
    <property type="match status" value="1"/>
</dbReference>
<evidence type="ECO:0000313" key="2">
    <source>
        <dbReference type="EMBL" id="KAJ4366944.1"/>
    </source>
</evidence>
<dbReference type="InterPro" id="IPR000719">
    <property type="entry name" value="Prot_kinase_dom"/>
</dbReference>
<comment type="caution">
    <text evidence="2">The sequence shown here is derived from an EMBL/GenBank/DDBJ whole genome shotgun (WGS) entry which is preliminary data.</text>
</comment>
<feature type="domain" description="Protein kinase" evidence="1">
    <location>
        <begin position="82"/>
        <end position="312"/>
    </location>
</feature>
<dbReference type="GO" id="GO:0004521">
    <property type="term" value="F:RNA endonuclease activity"/>
    <property type="evidence" value="ECO:0007669"/>
    <property type="project" value="InterPro"/>
</dbReference>
<dbReference type="GO" id="GO:0070059">
    <property type="term" value="P:intrinsic apoptotic signaling pathway in response to endoplasmic reticulum stress"/>
    <property type="evidence" value="ECO:0007669"/>
    <property type="project" value="TreeGrafter"/>
</dbReference>
<dbReference type="OrthoDB" id="4062651at2759"/>
<dbReference type="InterPro" id="IPR045133">
    <property type="entry name" value="IRE1/2-like"/>
</dbReference>
<name>A0A9W8Y5Y4_9PLEO</name>
<dbReference type="EMBL" id="JAPEUY010000013">
    <property type="protein sequence ID" value="KAJ4366944.1"/>
    <property type="molecule type" value="Genomic_DNA"/>
</dbReference>
<dbReference type="GO" id="GO:0051082">
    <property type="term" value="F:unfolded protein binding"/>
    <property type="evidence" value="ECO:0007669"/>
    <property type="project" value="TreeGrafter"/>
</dbReference>
<keyword evidence="3" id="KW-1185">Reference proteome</keyword>
<dbReference type="PANTHER" id="PTHR13954:SF6">
    <property type="entry name" value="NON-SPECIFIC SERINE_THREONINE PROTEIN KINASE"/>
    <property type="match status" value="1"/>
</dbReference>
<dbReference type="GO" id="GO:1990604">
    <property type="term" value="C:IRE1-TRAF2-ASK1 complex"/>
    <property type="evidence" value="ECO:0007669"/>
    <property type="project" value="TreeGrafter"/>
</dbReference>
<dbReference type="Gene3D" id="1.10.510.10">
    <property type="entry name" value="Transferase(Phosphotransferase) domain 1"/>
    <property type="match status" value="1"/>
</dbReference>
<dbReference type="SMART" id="SM00220">
    <property type="entry name" value="S_TKc"/>
    <property type="match status" value="1"/>
</dbReference>
<evidence type="ECO:0000313" key="3">
    <source>
        <dbReference type="Proteomes" id="UP001140560"/>
    </source>
</evidence>
<proteinExistence type="predicted"/>
<dbReference type="InterPro" id="IPR011009">
    <property type="entry name" value="Kinase-like_dom_sf"/>
</dbReference>
<dbReference type="GO" id="GO:0036498">
    <property type="term" value="P:IRE1-mediated unfolded protein response"/>
    <property type="evidence" value="ECO:0007669"/>
    <property type="project" value="TreeGrafter"/>
</dbReference>
<dbReference type="GO" id="GO:0004674">
    <property type="term" value="F:protein serine/threonine kinase activity"/>
    <property type="evidence" value="ECO:0007669"/>
    <property type="project" value="InterPro"/>
</dbReference>
<dbReference type="Proteomes" id="UP001140560">
    <property type="component" value="Unassembled WGS sequence"/>
</dbReference>
<dbReference type="GO" id="GO:0005524">
    <property type="term" value="F:ATP binding"/>
    <property type="evidence" value="ECO:0007669"/>
    <property type="project" value="InterPro"/>
</dbReference>
<dbReference type="SUPFAM" id="SSF56112">
    <property type="entry name" value="Protein kinase-like (PK-like)"/>
    <property type="match status" value="1"/>
</dbReference>
<reference evidence="2" key="1">
    <citation type="submission" date="2022-10" db="EMBL/GenBank/DDBJ databases">
        <title>Tapping the CABI collections for fungal endophytes: first genome assemblies for Collariella, Neodidymelliopsis, Ascochyta clinopodiicola, Didymella pomorum, Didymosphaeria variabile, Neocosmospora piperis and Neocucurbitaria cava.</title>
        <authorList>
            <person name="Hill R."/>
        </authorList>
    </citation>
    <scope>NUCLEOTIDE SEQUENCE</scope>
    <source>
        <strain evidence="2">IMI 356814</strain>
    </source>
</reference>
<dbReference type="Pfam" id="PF00069">
    <property type="entry name" value="Pkinase"/>
    <property type="match status" value="1"/>
</dbReference>
<protein>
    <recommendedName>
        <fullName evidence="1">Protein kinase domain-containing protein</fullName>
    </recommendedName>
</protein>